<keyword evidence="1" id="KW-0175">Coiled coil</keyword>
<evidence type="ECO:0000256" key="1">
    <source>
        <dbReference type="SAM" id="Coils"/>
    </source>
</evidence>
<organism evidence="3 4">
    <name type="scientific">Brachyspira aalborgi</name>
    <dbReference type="NCBI Taxonomy" id="29522"/>
    <lineage>
        <taxon>Bacteria</taxon>
        <taxon>Pseudomonadati</taxon>
        <taxon>Spirochaetota</taxon>
        <taxon>Spirochaetia</taxon>
        <taxon>Brachyspirales</taxon>
        <taxon>Brachyspiraceae</taxon>
        <taxon>Brachyspira</taxon>
    </lineage>
</organism>
<keyword evidence="2" id="KW-0812">Transmembrane</keyword>
<dbReference type="RefSeq" id="WP_147527532.1">
    <property type="nucleotide sequence ID" value="NZ_SAYG01000017.1"/>
</dbReference>
<dbReference type="EMBL" id="SAYG01000017">
    <property type="protein sequence ID" value="TXJ42970.1"/>
    <property type="molecule type" value="Genomic_DNA"/>
</dbReference>
<evidence type="ECO:0000256" key="2">
    <source>
        <dbReference type="SAM" id="Phobius"/>
    </source>
</evidence>
<evidence type="ECO:0000313" key="4">
    <source>
        <dbReference type="Proteomes" id="UP000324574"/>
    </source>
</evidence>
<proteinExistence type="predicted"/>
<accession>A0A5C8F349</accession>
<dbReference type="Proteomes" id="UP000324574">
    <property type="component" value="Unassembled WGS sequence"/>
</dbReference>
<protein>
    <submittedName>
        <fullName evidence="3">Uncharacterized protein</fullName>
    </submittedName>
</protein>
<keyword evidence="2" id="KW-1133">Transmembrane helix</keyword>
<dbReference type="AlphaFoldDB" id="A0A5C8F349"/>
<evidence type="ECO:0000313" key="3">
    <source>
        <dbReference type="EMBL" id="TXJ42970.1"/>
    </source>
</evidence>
<comment type="caution">
    <text evidence="3">The sequence shown here is derived from an EMBL/GenBank/DDBJ whole genome shotgun (WGS) entry which is preliminary data.</text>
</comment>
<gene>
    <name evidence="3" type="ORF">EPJ70_11615</name>
</gene>
<keyword evidence="2" id="KW-0472">Membrane</keyword>
<sequence length="213" mass="24954">MNSNDKINIIVSDIESLIDKINLFYEKLYYLDIMRADVDEIHKIKHDIYDIEKDILEKVNIINEKYNEIKILCYEVNESKIKIINSHRIMESDINKIKLETDNIIIRVDKLEKYNLEIKSNIKSLSDNIKAANKQIGIIDKNISAAIDTLSNNIKAINKQISKNNDNNNKKLKELDDSFKKNILSLNRKLFYSNIFFILLFVILAIFKFLGKI</sequence>
<feature type="transmembrane region" description="Helical" evidence="2">
    <location>
        <begin position="190"/>
        <end position="210"/>
    </location>
</feature>
<reference evidence="3 4" key="1">
    <citation type="journal article" date="1992" name="Lakartidningen">
        <title>[Penicillin V and not amoxicillin is the first choice preparation in acute otitis].</title>
        <authorList>
            <person name="Kamme C."/>
            <person name="Lundgren K."/>
            <person name="Prellner K."/>
        </authorList>
    </citation>
    <scope>NUCLEOTIDE SEQUENCE [LARGE SCALE GENOMIC DNA]</scope>
    <source>
        <strain evidence="3 4">PC3714II</strain>
    </source>
</reference>
<feature type="coiled-coil region" evidence="1">
    <location>
        <begin position="115"/>
        <end position="178"/>
    </location>
</feature>
<name>A0A5C8F349_9SPIR</name>